<evidence type="ECO:0000313" key="5">
    <source>
        <dbReference type="EMBL" id="OGZ33333.1"/>
    </source>
</evidence>
<dbReference type="GO" id="GO:0003700">
    <property type="term" value="F:DNA-binding transcription factor activity"/>
    <property type="evidence" value="ECO:0007669"/>
    <property type="project" value="InterPro"/>
</dbReference>
<dbReference type="SUPFAM" id="SSF46785">
    <property type="entry name" value="Winged helix' DNA-binding domain"/>
    <property type="match status" value="1"/>
</dbReference>
<organism evidence="5 6">
    <name type="scientific">Candidatus Portnoybacteria bacterium RBG_13_41_18</name>
    <dbReference type="NCBI Taxonomy" id="1801991"/>
    <lineage>
        <taxon>Bacteria</taxon>
        <taxon>Candidatus Portnoyibacteriota</taxon>
    </lineage>
</organism>
<name>A0A1G2F5S2_9BACT</name>
<dbReference type="InterPro" id="IPR051081">
    <property type="entry name" value="HTH_MetalResp_TranReg"/>
</dbReference>
<evidence type="ECO:0000259" key="4">
    <source>
        <dbReference type="PROSITE" id="PS50987"/>
    </source>
</evidence>
<proteinExistence type="predicted"/>
<dbReference type="PANTHER" id="PTHR33154">
    <property type="entry name" value="TRANSCRIPTIONAL REGULATOR, ARSR FAMILY"/>
    <property type="match status" value="1"/>
</dbReference>
<dbReference type="InterPro" id="IPR036390">
    <property type="entry name" value="WH_DNA-bd_sf"/>
</dbReference>
<keyword evidence="1" id="KW-0805">Transcription regulation</keyword>
<accession>A0A1G2F5S2</accession>
<dbReference type="Pfam" id="PF01022">
    <property type="entry name" value="HTH_5"/>
    <property type="match status" value="1"/>
</dbReference>
<evidence type="ECO:0000256" key="2">
    <source>
        <dbReference type="ARBA" id="ARBA00023125"/>
    </source>
</evidence>
<comment type="caution">
    <text evidence="5">The sequence shown here is derived from an EMBL/GenBank/DDBJ whole genome shotgun (WGS) entry which is preliminary data.</text>
</comment>
<dbReference type="InterPro" id="IPR001845">
    <property type="entry name" value="HTH_ArsR_DNA-bd_dom"/>
</dbReference>
<dbReference type="EMBL" id="MHMV01000049">
    <property type="protein sequence ID" value="OGZ33333.1"/>
    <property type="molecule type" value="Genomic_DNA"/>
</dbReference>
<dbReference type="PANTHER" id="PTHR33154:SF33">
    <property type="entry name" value="TRANSCRIPTIONAL REPRESSOR SDPR"/>
    <property type="match status" value="1"/>
</dbReference>
<dbReference type="Proteomes" id="UP000177725">
    <property type="component" value="Unassembled WGS sequence"/>
</dbReference>
<reference evidence="5 6" key="1">
    <citation type="journal article" date="2016" name="Nat. Commun.">
        <title>Thousands of microbial genomes shed light on interconnected biogeochemical processes in an aquifer system.</title>
        <authorList>
            <person name="Anantharaman K."/>
            <person name="Brown C.T."/>
            <person name="Hug L.A."/>
            <person name="Sharon I."/>
            <person name="Castelle C.J."/>
            <person name="Probst A.J."/>
            <person name="Thomas B.C."/>
            <person name="Singh A."/>
            <person name="Wilkins M.J."/>
            <person name="Karaoz U."/>
            <person name="Brodie E.L."/>
            <person name="Williams K.H."/>
            <person name="Hubbard S.S."/>
            <person name="Banfield J.F."/>
        </authorList>
    </citation>
    <scope>NUCLEOTIDE SEQUENCE [LARGE SCALE GENOMIC DNA]</scope>
</reference>
<evidence type="ECO:0000256" key="3">
    <source>
        <dbReference type="ARBA" id="ARBA00023163"/>
    </source>
</evidence>
<evidence type="ECO:0000313" key="6">
    <source>
        <dbReference type="Proteomes" id="UP000177725"/>
    </source>
</evidence>
<dbReference type="CDD" id="cd00090">
    <property type="entry name" value="HTH_ARSR"/>
    <property type="match status" value="1"/>
</dbReference>
<keyword evidence="3" id="KW-0804">Transcription</keyword>
<dbReference type="GO" id="GO:0003677">
    <property type="term" value="F:DNA binding"/>
    <property type="evidence" value="ECO:0007669"/>
    <property type="project" value="UniProtKB-KW"/>
</dbReference>
<feature type="domain" description="HTH arsR-type" evidence="4">
    <location>
        <begin position="1"/>
        <end position="88"/>
    </location>
</feature>
<dbReference type="PROSITE" id="PS50987">
    <property type="entry name" value="HTH_ARSR_2"/>
    <property type="match status" value="1"/>
</dbReference>
<dbReference type="PRINTS" id="PR00778">
    <property type="entry name" value="HTHARSR"/>
</dbReference>
<dbReference type="InterPro" id="IPR011991">
    <property type="entry name" value="ArsR-like_HTH"/>
</dbReference>
<dbReference type="Gene3D" id="1.10.10.10">
    <property type="entry name" value="Winged helix-like DNA-binding domain superfamily/Winged helix DNA-binding domain"/>
    <property type="match status" value="1"/>
</dbReference>
<dbReference type="InterPro" id="IPR036388">
    <property type="entry name" value="WH-like_DNA-bd_sf"/>
</dbReference>
<dbReference type="AlphaFoldDB" id="A0A1G2F5S2"/>
<evidence type="ECO:0000256" key="1">
    <source>
        <dbReference type="ARBA" id="ARBA00023015"/>
    </source>
</evidence>
<dbReference type="NCBIfam" id="NF033788">
    <property type="entry name" value="HTH_metalloreg"/>
    <property type="match status" value="1"/>
</dbReference>
<gene>
    <name evidence="5" type="ORF">A2174_00620</name>
</gene>
<protein>
    <recommendedName>
        <fullName evidence="4">HTH arsR-type domain-containing protein</fullName>
    </recommendedName>
</protein>
<dbReference type="SMART" id="SM00418">
    <property type="entry name" value="HTH_ARSR"/>
    <property type="match status" value="1"/>
</dbReference>
<keyword evidence="2" id="KW-0238">DNA-binding</keyword>
<sequence>MKRWTLIFRALANVNRLKIIEMLSNNRRMNVGEISQTLKISFKATSNHLAILKNLDVLESLGADGHVFYSLNPQLPLDFRKATDLFLK</sequence>